<sequence>MGKKCIPGVFCIENMTLFLLFLILILVIYFYYQFSKLSIKDNDSTKVIVLNPPAPVNLGTISSRLDPLNDPYLPPMKSNEIYYPRTTNDIRGAIPINVETRGLNTNYQQIGILTRSTGGDLILPLMGRRNMAGRDKWQYYTISNSGNLNTKLPISVKGKSCTNEYGCDNISNGDIVYVEGYNDSFRATVYENSTFQYLPQL</sequence>
<proteinExistence type="predicted"/>
<dbReference type="EMBL" id="MN740430">
    <property type="protein sequence ID" value="QHU05964.1"/>
    <property type="molecule type" value="Genomic_DNA"/>
</dbReference>
<dbReference type="Pfam" id="PF19059">
    <property type="entry name" value="DUF5755"/>
    <property type="match status" value="1"/>
</dbReference>
<evidence type="ECO:0000313" key="2">
    <source>
        <dbReference type="EMBL" id="QHU05964.1"/>
    </source>
</evidence>
<reference evidence="2" key="1">
    <citation type="journal article" date="2020" name="Nature">
        <title>Giant virus diversity and host interactions through global metagenomics.</title>
        <authorList>
            <person name="Schulz F."/>
            <person name="Roux S."/>
            <person name="Paez-Espino D."/>
            <person name="Jungbluth S."/>
            <person name="Walsh D.A."/>
            <person name="Denef V.J."/>
            <person name="McMahon K.D."/>
            <person name="Konstantinidis K.T."/>
            <person name="Eloe-Fadrosh E.A."/>
            <person name="Kyrpides N.C."/>
            <person name="Woyke T."/>
        </authorList>
    </citation>
    <scope>NUCLEOTIDE SEQUENCE</scope>
    <source>
        <strain evidence="2">GVMAG-M-3300027747-57</strain>
    </source>
</reference>
<dbReference type="AlphaFoldDB" id="A0A6C0JQG9"/>
<protein>
    <submittedName>
        <fullName evidence="2">Uncharacterized protein</fullName>
    </submittedName>
</protein>
<keyword evidence="1" id="KW-1133">Transmembrane helix</keyword>
<name>A0A6C0JQG9_9ZZZZ</name>
<organism evidence="2">
    <name type="scientific">viral metagenome</name>
    <dbReference type="NCBI Taxonomy" id="1070528"/>
    <lineage>
        <taxon>unclassified sequences</taxon>
        <taxon>metagenomes</taxon>
        <taxon>organismal metagenomes</taxon>
    </lineage>
</organism>
<evidence type="ECO:0000256" key="1">
    <source>
        <dbReference type="SAM" id="Phobius"/>
    </source>
</evidence>
<dbReference type="InterPro" id="IPR043929">
    <property type="entry name" value="DUF5755"/>
</dbReference>
<keyword evidence="1" id="KW-0472">Membrane</keyword>
<keyword evidence="1" id="KW-0812">Transmembrane</keyword>
<feature type="transmembrane region" description="Helical" evidence="1">
    <location>
        <begin position="12"/>
        <end position="32"/>
    </location>
</feature>
<accession>A0A6C0JQG9</accession>